<geneLocation type="plasmid" evidence="3">
    <name>pLaw3</name>
</geneLocation>
<keyword evidence="1" id="KW-1133">Transmembrane helix</keyword>
<proteinExistence type="predicted"/>
<keyword evidence="3" id="KW-1185">Reference proteome</keyword>
<sequence>MTAYYKKIVKLFPLPNNRNDLFCLYLTAVTLSLYIILRVFKVQSFELSSFVGRIYGLAISEGIDTCKRQSLYFILLLIFTLSFSGIVSVLSNIFSTFSKRFTHDVITFEKAALIGIASMMCVTEILFLMYPSYRLQFYTFVELTLSICGILLIRWFFVLTHQKKLSTLLTLKPSAFGFYFLSLSVYLTIQFLLLSHHKINTPVYIHWPLHTTPFFILGWLISILDKKHLFLKCGAPLLILPIAIIITGEAQYLMLLNDWQVCSKILFLYLLVPLLLLCYCIYQHTTIHKKLIRQNTLMKYWYFPICLTTLTAMLFWHFQWTSRDLLHPANSITPAHGLIAFGQIPFIDIWPTRGLWDYFFPTLFMLFGGQEQATSSFIWNVMPNKVIANLIIYAVFTRFVRPGYALLLVLLLYPFSLFTTYDSLYYAMGLLPALFLPWVIKNFTFKRIVTLWAITAFTFFWMPSIGKATILGTWIVLIIASLRRPQHIIRIVLPSFLLIFGTLSIIYAVLVSLHGGNVFDNIEWIRGFALCEFMNQGRIAFVDSITPLTIWYYVARPLLLIGICILFSWRILSHQHIKPKQWIILGISVSMLFLLTRSLGRHTLAAGYMPLYSFLILGLVPFLAPWKIRFYLPAWILFLGIILNIFQGERTTAIPNHLGLPTMNWKKPVPERLTYTDTFKPLINILYSELSGNETFLDFLNGHGLYAASGKRNPLYLSILSLYNSDKGQKSLVKQLDQLFKKGELPLVIMEGPASDSRIDYLPLNSQLYRVTEFTYQNYEPSVNIGGFELWAAKDSCLSTMLPVCDTVDYLHIPIVNVHDYITQNASITVRDNVLKIVGGPYDPFVYNLMSAAKIQPISVCLNKWCLFSIDITNSHMGTFQLFFNFDDKGYNENNSVTFRIPAFEKPMTFQAMLPIPHDAQTLTDLRLDCPDNTHMEVHSMKIAMLDRPNIPLTVSQIFETRQIPYLWAQYNKKHAITNQRLITLARNITLQKNITYDVPLPKYTSDSIAQYLDFSITSPVGGTITLYIKDTNDNVGQFSFNLKVSNKPVEYLVRISTLYAWIHKKTLSISVNTEVPITIHHVDVLMAD</sequence>
<feature type="transmembrane region" description="Helical" evidence="1">
    <location>
        <begin position="137"/>
        <end position="157"/>
    </location>
</feature>
<feature type="transmembrane region" description="Helical" evidence="1">
    <location>
        <begin position="605"/>
        <end position="623"/>
    </location>
</feature>
<keyword evidence="1" id="KW-0812">Transmembrane</keyword>
<keyword evidence="2" id="KW-0614">Plasmid</keyword>
<dbReference type="HOGENOM" id="CLU_284802_0_0_7"/>
<feature type="transmembrane region" description="Helical" evidence="1">
    <location>
        <begin position="169"/>
        <end position="193"/>
    </location>
</feature>
<feature type="transmembrane region" description="Helical" evidence="1">
    <location>
        <begin position="491"/>
        <end position="510"/>
    </location>
</feature>
<dbReference type="KEGG" id="lip:LIC009"/>
<dbReference type="OrthoDB" id="1465952at2"/>
<feature type="transmembrane region" description="Helical" evidence="1">
    <location>
        <begin position="581"/>
        <end position="599"/>
    </location>
</feature>
<keyword evidence="1" id="KW-0472">Membrane</keyword>
<dbReference type="AlphaFoldDB" id="Q1MNX2"/>
<feature type="transmembrane region" description="Helical" evidence="1">
    <location>
        <begin position="300"/>
        <end position="318"/>
    </location>
</feature>
<feature type="transmembrane region" description="Helical" evidence="1">
    <location>
        <begin position="71"/>
        <end position="90"/>
    </location>
</feature>
<feature type="transmembrane region" description="Helical" evidence="1">
    <location>
        <begin position="452"/>
        <end position="479"/>
    </location>
</feature>
<evidence type="ECO:0000313" key="2">
    <source>
        <dbReference type="EMBL" id="CAJ53961.1"/>
    </source>
</evidence>
<accession>Q1MNX2</accession>
<evidence type="ECO:0000313" key="3">
    <source>
        <dbReference type="Proteomes" id="UP000002430"/>
    </source>
</evidence>
<reference evidence="2 3" key="1">
    <citation type="submission" date="2005-11" db="EMBL/GenBank/DDBJ databases">
        <title>The complete genome sequence of Lawsonia intracellularis: the causative agent of proliferative enteropathy.</title>
        <authorList>
            <person name="Kaur K."/>
            <person name="Zhang Q."/>
            <person name="Beckler D."/>
            <person name="Munir S."/>
            <person name="Li L."/>
            <person name="Kinsley K."/>
            <person name="Herron L."/>
            <person name="Peterson A."/>
            <person name="May B."/>
            <person name="Singh S."/>
            <person name="Gebhart C."/>
            <person name="Kapur V."/>
        </authorList>
    </citation>
    <scope>NUCLEOTIDE SEQUENCE [LARGE SCALE GENOMIC DNA]</scope>
    <source>
        <strain evidence="2 3">PHE/MN1-00</strain>
        <plasmid evidence="3">pLaw3</plasmid>
    </source>
</reference>
<protein>
    <submittedName>
        <fullName evidence="2">NA</fullName>
    </submittedName>
</protein>
<feature type="transmembrane region" description="Helical" evidence="1">
    <location>
        <begin position="630"/>
        <end position="646"/>
    </location>
</feature>
<feature type="transmembrane region" description="Helical" evidence="1">
    <location>
        <begin position="111"/>
        <end position="131"/>
    </location>
</feature>
<evidence type="ECO:0000256" key="1">
    <source>
        <dbReference type="SAM" id="Phobius"/>
    </source>
</evidence>
<feature type="transmembrane region" description="Helical" evidence="1">
    <location>
        <begin position="205"/>
        <end position="224"/>
    </location>
</feature>
<dbReference type="Proteomes" id="UP000002430">
    <property type="component" value="Plasmid 3"/>
</dbReference>
<dbReference type="EMBL" id="AM180255">
    <property type="protein sequence ID" value="CAJ53961.1"/>
    <property type="molecule type" value="Genomic_DNA"/>
</dbReference>
<feature type="transmembrane region" description="Helical" evidence="1">
    <location>
        <begin position="21"/>
        <end position="40"/>
    </location>
</feature>
<name>Q1MNX2_LAWIP</name>
<feature type="transmembrane region" description="Helical" evidence="1">
    <location>
        <begin position="236"/>
        <end position="254"/>
    </location>
</feature>
<gene>
    <name evidence="2" type="ordered locus">LIC009</name>
</gene>
<organism evidence="2 3">
    <name type="scientific">Lawsonia intracellularis (strain PHE/MN1-00)</name>
    <dbReference type="NCBI Taxonomy" id="363253"/>
    <lineage>
        <taxon>Bacteria</taxon>
        <taxon>Pseudomonadati</taxon>
        <taxon>Thermodesulfobacteriota</taxon>
        <taxon>Desulfovibrionia</taxon>
        <taxon>Desulfovibrionales</taxon>
        <taxon>Desulfovibrionaceae</taxon>
        <taxon>Lawsonia</taxon>
    </lineage>
</organism>
<feature type="transmembrane region" description="Helical" evidence="1">
    <location>
        <begin position="550"/>
        <end position="569"/>
    </location>
</feature>
<feature type="transmembrane region" description="Helical" evidence="1">
    <location>
        <begin position="266"/>
        <end position="288"/>
    </location>
</feature>
<dbReference type="RefSeq" id="WP_011527328.1">
    <property type="nucleotide sequence ID" value="NC_008014.1"/>
</dbReference>